<sequence>MMGREEAREARVSSPVALWYSSMWPPLALLCPSAQAGKLGTGRQAPYPEVRPWWEWLLCLGKTMGEGK</sequence>
<reference evidence="1 2" key="1">
    <citation type="submission" date="2005-09" db="EMBL/GenBank/DDBJ databases">
        <authorList>
            <person name="Mural R.J."/>
            <person name="Li P.W."/>
            <person name="Adams M.D."/>
            <person name="Amanatides P.G."/>
            <person name="Baden-Tillson H."/>
            <person name="Barnstead M."/>
            <person name="Chin S.H."/>
            <person name="Dew I."/>
            <person name="Evans C.A."/>
            <person name="Ferriera S."/>
            <person name="Flanigan M."/>
            <person name="Fosler C."/>
            <person name="Glodek A."/>
            <person name="Gu Z."/>
            <person name="Holt R.A."/>
            <person name="Jennings D."/>
            <person name="Kraft C.L."/>
            <person name="Lu F."/>
            <person name="Nguyen T."/>
            <person name="Nusskern D.R."/>
            <person name="Pfannkoch C.M."/>
            <person name="Sitter C."/>
            <person name="Sutton G.G."/>
            <person name="Venter J.C."/>
            <person name="Wang Z."/>
            <person name="Woodage T."/>
            <person name="Zheng X.H."/>
            <person name="Zhong F."/>
        </authorList>
    </citation>
    <scope>NUCLEOTIDE SEQUENCE [LARGE SCALE GENOMIC DNA]</scope>
    <source>
        <strain>BN</strain>
        <strain evidence="2">Sprague-Dawley</strain>
    </source>
</reference>
<evidence type="ECO:0000313" key="1">
    <source>
        <dbReference type="EMBL" id="EDM09804.1"/>
    </source>
</evidence>
<evidence type="ECO:0000313" key="2">
    <source>
        <dbReference type="Proteomes" id="UP000234681"/>
    </source>
</evidence>
<dbReference type="AlphaFoldDB" id="A6IC43"/>
<name>A6IC43_RAT</name>
<dbReference type="EMBL" id="CH473958">
    <property type="protein sequence ID" value="EDM09804.1"/>
    <property type="molecule type" value="Genomic_DNA"/>
</dbReference>
<proteinExistence type="predicted"/>
<gene>
    <name evidence="1" type="ORF">rCG_46131</name>
</gene>
<accession>A6IC43</accession>
<protein>
    <submittedName>
        <fullName evidence="1">RCG46131</fullName>
    </submittedName>
</protein>
<dbReference type="Proteomes" id="UP000234681">
    <property type="component" value="Chromosome 13"/>
</dbReference>
<organism evidence="1 2">
    <name type="scientific">Rattus norvegicus</name>
    <name type="common">Rat</name>
    <dbReference type="NCBI Taxonomy" id="10116"/>
    <lineage>
        <taxon>Eukaryota</taxon>
        <taxon>Metazoa</taxon>
        <taxon>Chordata</taxon>
        <taxon>Craniata</taxon>
        <taxon>Vertebrata</taxon>
        <taxon>Euteleostomi</taxon>
        <taxon>Mammalia</taxon>
        <taxon>Eutheria</taxon>
        <taxon>Euarchontoglires</taxon>
        <taxon>Glires</taxon>
        <taxon>Rodentia</taxon>
        <taxon>Myomorpha</taxon>
        <taxon>Muroidea</taxon>
        <taxon>Muridae</taxon>
        <taxon>Murinae</taxon>
        <taxon>Rattus</taxon>
    </lineage>
</organism>